<dbReference type="OrthoDB" id="9811754at2"/>
<dbReference type="InterPro" id="IPR050393">
    <property type="entry name" value="MFP_Efflux_Pump"/>
</dbReference>
<proteinExistence type="predicted"/>
<dbReference type="Pfam" id="PF25917">
    <property type="entry name" value="BSH_RND"/>
    <property type="match status" value="1"/>
</dbReference>
<comment type="caution">
    <text evidence="3">The sequence shown here is derived from an EMBL/GenBank/DDBJ whole genome shotgun (WGS) entry which is preliminary data.</text>
</comment>
<dbReference type="PANTHER" id="PTHR30367:SF12">
    <property type="entry name" value="P-HYDROXYBENZOIC ACID EFFLUX PUMP SUBUNIT AAEA"/>
    <property type="match status" value="1"/>
</dbReference>
<evidence type="ECO:0000259" key="1">
    <source>
        <dbReference type="Pfam" id="PF25917"/>
    </source>
</evidence>
<gene>
    <name evidence="3" type="ORF">CFR75_05560</name>
</gene>
<dbReference type="Gene3D" id="2.40.50.100">
    <property type="match status" value="1"/>
</dbReference>
<keyword evidence="4" id="KW-1185">Reference proteome</keyword>
<dbReference type="EMBL" id="NKUC01000008">
    <property type="protein sequence ID" value="PYD57506.1"/>
    <property type="molecule type" value="Genomic_DNA"/>
</dbReference>
<evidence type="ECO:0000259" key="2">
    <source>
        <dbReference type="Pfam" id="PF25963"/>
    </source>
</evidence>
<feature type="domain" description="p-hydroxybenzoic acid efflux pump subunit AaeA-like beta-barrel" evidence="2">
    <location>
        <begin position="188"/>
        <end position="284"/>
    </location>
</feature>
<dbReference type="Gene3D" id="2.40.30.170">
    <property type="match status" value="1"/>
</dbReference>
<dbReference type="InterPro" id="IPR058634">
    <property type="entry name" value="AaeA-lik-b-barrel"/>
</dbReference>
<dbReference type="AlphaFoldDB" id="A0A318PV76"/>
<sequence length="303" mass="33587">MPLLRTLIRVVLTLAVVTMAVVMGITLWDTYMIAPWTRDGRVRVYVVDVAPEVSGTVVQLPVVDNQYVHRGDPLFVLDPVRFRLAIREAQARLDGALEDLKLKQNDARRRMGLGGIVSAEEQEVFNSNVATQIASVDAARAALDLAKLNLQRSILYSPVNGNITNLNLRIGDYVTEGHARLAVIDSDSYWVNGYFEETKMWGVHVGDEARVKLMGYKDIIPGHVVSIARGINDQNGRPDGLGLQDVSPIFTWVRLAQRIPVRIHLDHVPDSVTLAAGMTATISVGPQARTQRGRLTTWLQDHL</sequence>
<dbReference type="InterPro" id="IPR058625">
    <property type="entry name" value="MdtA-like_BSH"/>
</dbReference>
<feature type="domain" description="Multidrug resistance protein MdtA-like barrel-sandwich hybrid" evidence="1">
    <location>
        <begin position="46"/>
        <end position="185"/>
    </location>
</feature>
<protein>
    <submittedName>
        <fullName evidence="3">HlyD family secretion protein</fullName>
    </submittedName>
</protein>
<dbReference type="SUPFAM" id="SSF111369">
    <property type="entry name" value="HlyD-like secretion proteins"/>
    <property type="match status" value="1"/>
</dbReference>
<evidence type="ECO:0000313" key="3">
    <source>
        <dbReference type="EMBL" id="PYD57506.1"/>
    </source>
</evidence>
<accession>A0A318PV76</accession>
<dbReference type="Pfam" id="PF25963">
    <property type="entry name" value="Beta-barrel_AAEA"/>
    <property type="match status" value="1"/>
</dbReference>
<dbReference type="Proteomes" id="UP000248257">
    <property type="component" value="Unassembled WGS sequence"/>
</dbReference>
<dbReference type="PANTHER" id="PTHR30367">
    <property type="entry name" value="P-HYDROXYBENZOIC ACID EFFLUX PUMP SUBUNIT AAEA-RELATED"/>
    <property type="match status" value="1"/>
</dbReference>
<dbReference type="GO" id="GO:0055085">
    <property type="term" value="P:transmembrane transport"/>
    <property type="evidence" value="ECO:0007669"/>
    <property type="project" value="InterPro"/>
</dbReference>
<evidence type="ECO:0000313" key="4">
    <source>
        <dbReference type="Proteomes" id="UP000248257"/>
    </source>
</evidence>
<organism evidence="3 4">
    <name type="scientific">Komagataeibacter xylinus</name>
    <name type="common">Gluconacetobacter xylinus</name>
    <dbReference type="NCBI Taxonomy" id="28448"/>
    <lineage>
        <taxon>Bacteria</taxon>
        <taxon>Pseudomonadati</taxon>
        <taxon>Pseudomonadota</taxon>
        <taxon>Alphaproteobacteria</taxon>
        <taxon>Acetobacterales</taxon>
        <taxon>Acetobacteraceae</taxon>
        <taxon>Komagataeibacter</taxon>
    </lineage>
</organism>
<dbReference type="STRING" id="1220579.GCA_001571345_01623"/>
<name>A0A318PV76_KOMXY</name>
<dbReference type="RefSeq" id="WP_061273873.1">
    <property type="nucleotide sequence ID" value="NZ_CBCRXN010000069.1"/>
</dbReference>
<reference evidence="3 4" key="1">
    <citation type="submission" date="2017-07" db="EMBL/GenBank/DDBJ databases">
        <title>A draft genome sequence of Komagataeibacter xylinus LMG 1515.</title>
        <authorList>
            <person name="Skraban J."/>
            <person name="Cleenwerck I."/>
            <person name="Vandamme P."/>
            <person name="Trcek J."/>
        </authorList>
    </citation>
    <scope>NUCLEOTIDE SEQUENCE [LARGE SCALE GENOMIC DNA]</scope>
    <source>
        <strain evidence="3 4">LMG 1515</strain>
    </source>
</reference>